<gene>
    <name evidence="3" type="ORF">PT015_09070</name>
</gene>
<dbReference type="Gene3D" id="3.40.50.12780">
    <property type="entry name" value="N-terminal domain of ligase-like"/>
    <property type="match status" value="1"/>
</dbReference>
<evidence type="ECO:0000259" key="1">
    <source>
        <dbReference type="Pfam" id="PF00501"/>
    </source>
</evidence>
<dbReference type="InterPro" id="IPR025110">
    <property type="entry name" value="AMP-bd_C"/>
</dbReference>
<feature type="domain" description="AMP-dependent synthetase/ligase" evidence="1">
    <location>
        <begin position="17"/>
        <end position="350"/>
    </location>
</feature>
<dbReference type="Proteomes" id="UP001236585">
    <property type="component" value="Chromosome"/>
</dbReference>
<dbReference type="InterPro" id="IPR042099">
    <property type="entry name" value="ANL_N_sf"/>
</dbReference>
<dbReference type="Pfam" id="PF13193">
    <property type="entry name" value="AMP-binding_C"/>
    <property type="match status" value="1"/>
</dbReference>
<dbReference type="Pfam" id="PF00501">
    <property type="entry name" value="AMP-binding"/>
    <property type="match status" value="1"/>
</dbReference>
<feature type="domain" description="AMP-binding enzyme C-terminal" evidence="2">
    <location>
        <begin position="402"/>
        <end position="475"/>
    </location>
</feature>
<dbReference type="InterPro" id="IPR050237">
    <property type="entry name" value="ATP-dep_AMP-bd_enzyme"/>
</dbReference>
<organism evidence="3 4">
    <name type="scientific">Candidatus Mycobacterium wuenschmannii</name>
    <dbReference type="NCBI Taxonomy" id="3027808"/>
    <lineage>
        <taxon>Bacteria</taxon>
        <taxon>Bacillati</taxon>
        <taxon>Actinomycetota</taxon>
        <taxon>Actinomycetes</taxon>
        <taxon>Mycobacteriales</taxon>
        <taxon>Mycobacteriaceae</taxon>
        <taxon>Mycobacterium</taxon>
    </lineage>
</organism>
<name>A0ABY8W2Y4_9MYCO</name>
<keyword evidence="4" id="KW-1185">Reference proteome</keyword>
<dbReference type="InterPro" id="IPR000873">
    <property type="entry name" value="AMP-dep_synth/lig_dom"/>
</dbReference>
<reference evidence="3 4" key="1">
    <citation type="journal article" date="2023" name="Microbiol. Resour. Announc.">
        <title>Complete Genome Sequence of Mycobacterium wuenschmanii, a novel Nontuberculous Mycobacterium Isolated from a captive population of Amazon Milk Frogs.</title>
        <authorList>
            <person name="Hicks J."/>
            <person name="Zeineldin M."/>
            <person name="Ward H."/>
            <person name="Wuenschmann A."/>
            <person name="Camp P."/>
            <person name="Farrell D."/>
            <person name="Lehman K."/>
            <person name="Thacker T."/>
            <person name="Cuthbert E."/>
        </authorList>
    </citation>
    <scope>NUCLEOTIDE SEQUENCE [LARGE SCALE GENOMIC DNA]</scope>
    <source>
        <strain evidence="3 4">Wuenschmanii</strain>
    </source>
</reference>
<dbReference type="SUPFAM" id="SSF56801">
    <property type="entry name" value="Acetyl-CoA synthetase-like"/>
    <property type="match status" value="1"/>
</dbReference>
<dbReference type="InterPro" id="IPR045851">
    <property type="entry name" value="AMP-bd_C_sf"/>
</dbReference>
<proteinExistence type="predicted"/>
<sequence>MIPPVEEGIPFGAKLRQLAEQRGDERALTLLGRDGAGRSITFAELDLRANQWGRALAAAGAQLGSLVALGVPNSEELILAALGCWKIGAVPVPMRWDLPDWERSRVLEVIAPAVTVDDDTRPTLAASAAGQSTDPLPDVISPKANGICSSGSTGLPKVILTLAQGAWTPESSFPFLAAWTPTPTPQTILVPGPMYHTNGFSPLTYLLGGDELVVLEKFDAALVLDAIEQYRITNFTATPTMLSRIAAVPGVRDRDLSSIAWILQGAAVMPHALLHTWFDLLSPEQVVMAYGMTENLGLTALRGDEWLAHPGSVGRGFRDTEVCILDQHGQPVPPGELGEVYLRSPMSAGYLYLGGAPLLASTPDGFRTAGDIGHVDADGYLYIADRRSDMIITGGANVFPAEVESALVEHDDIADVVVIGLSDSEWGRRVHAVIQLANPLTERDVIAYAKTRLAAYKVPKSVEFVDQIPRTAATKVNRSAMVDARGG</sequence>
<evidence type="ECO:0000313" key="3">
    <source>
        <dbReference type="EMBL" id="WIM90253.1"/>
    </source>
</evidence>
<dbReference type="RefSeq" id="WP_285191014.1">
    <property type="nucleotide sequence ID" value="NZ_CP126981.1"/>
</dbReference>
<evidence type="ECO:0000313" key="4">
    <source>
        <dbReference type="Proteomes" id="UP001236585"/>
    </source>
</evidence>
<dbReference type="EMBL" id="CP126981">
    <property type="protein sequence ID" value="WIM90253.1"/>
    <property type="molecule type" value="Genomic_DNA"/>
</dbReference>
<protein>
    <submittedName>
        <fullName evidence="3">AMP-binding protein</fullName>
    </submittedName>
</protein>
<dbReference type="PANTHER" id="PTHR43767:SF1">
    <property type="entry name" value="NONRIBOSOMAL PEPTIDE SYNTHASE PES1 (EUROFUNG)-RELATED"/>
    <property type="match status" value="1"/>
</dbReference>
<dbReference type="PANTHER" id="PTHR43767">
    <property type="entry name" value="LONG-CHAIN-FATTY-ACID--COA LIGASE"/>
    <property type="match status" value="1"/>
</dbReference>
<accession>A0ABY8W2Y4</accession>
<dbReference type="Gene3D" id="3.30.300.30">
    <property type="match status" value="1"/>
</dbReference>
<evidence type="ECO:0000259" key="2">
    <source>
        <dbReference type="Pfam" id="PF13193"/>
    </source>
</evidence>